<protein>
    <submittedName>
        <fullName evidence="1">Uncharacterized protein</fullName>
    </submittedName>
</protein>
<accession>A0ABU6JR56</accession>
<dbReference type="RefSeq" id="WP_327618149.1">
    <property type="nucleotide sequence ID" value="NZ_JAYWTM010000007.1"/>
</dbReference>
<dbReference type="EMBL" id="JAYWTM010000007">
    <property type="protein sequence ID" value="MEC5343173.1"/>
    <property type="molecule type" value="Genomic_DNA"/>
</dbReference>
<keyword evidence="2" id="KW-1185">Reference proteome</keyword>
<evidence type="ECO:0000313" key="1">
    <source>
        <dbReference type="EMBL" id="MEC5343173.1"/>
    </source>
</evidence>
<dbReference type="Proteomes" id="UP001309705">
    <property type="component" value="Unassembled WGS sequence"/>
</dbReference>
<sequence length="164" mass="19363">MAGGYWGKGNNPYWNYDYEAANNRSRLNQADANANQAQLDAQAAQFEASAANDKTHNLQMRLNQTINSHKKVIDGYEQRLEQQRMISFKLIMKVNIFERTLNRLQEQWPDNKENILDEIQLQKDHCSVEEYREKWWKWINDGGLTLEANCLKFPFPDRELKNKP</sequence>
<comment type="caution">
    <text evidence="1">The sequence shown here is derived from an EMBL/GenBank/DDBJ whole genome shotgun (WGS) entry which is preliminary data.</text>
</comment>
<evidence type="ECO:0000313" key="2">
    <source>
        <dbReference type="Proteomes" id="UP001309705"/>
    </source>
</evidence>
<name>A0ABU6JR56_9GAMM</name>
<proteinExistence type="predicted"/>
<organism evidence="1 2">
    <name type="scientific">Brenneria populi</name>
    <dbReference type="NCBI Taxonomy" id="1505588"/>
    <lineage>
        <taxon>Bacteria</taxon>
        <taxon>Pseudomonadati</taxon>
        <taxon>Pseudomonadota</taxon>
        <taxon>Gammaproteobacteria</taxon>
        <taxon>Enterobacterales</taxon>
        <taxon>Pectobacteriaceae</taxon>
        <taxon>Brenneria</taxon>
    </lineage>
</organism>
<reference evidence="1 2" key="1">
    <citation type="journal article" date="2017" name="Int. J. Syst. Evol. Microbiol.">
        <title>Brenneria populi subsp. brevivirga subsp. nov. isolated from symptomatic bark of Populus x euramericana canker, and description of Brenneria populi subsp. populi subsp. nov.</title>
        <authorList>
            <person name="Zheng M.H."/>
            <person name="Piao C.G."/>
            <person name="Xue H."/>
            <person name="Guo M.W."/>
            <person name="Li Y."/>
        </authorList>
    </citation>
    <scope>NUCLEOTIDE SEQUENCE [LARGE SCALE GENOMIC DNA]</scope>
    <source>
        <strain evidence="1 2">D9-5</strain>
    </source>
</reference>
<gene>
    <name evidence="1" type="ORF">VSX58_11275</name>
</gene>